<feature type="transmembrane region" description="Helical" evidence="1">
    <location>
        <begin position="234"/>
        <end position="254"/>
    </location>
</feature>
<name>A0AAE4MLF0_9EURY</name>
<dbReference type="PROSITE" id="PS51257">
    <property type="entry name" value="PROKAR_LIPOPROTEIN"/>
    <property type="match status" value="1"/>
</dbReference>
<reference evidence="2" key="1">
    <citation type="submission" date="2023-06" db="EMBL/GenBank/DDBJ databases">
        <title>Genome sequence of Methanosarcinaceae archaeon Ag5.</title>
        <authorList>
            <person name="Protasov E."/>
            <person name="Platt K."/>
            <person name="Poehlein A."/>
            <person name="Daniel R."/>
            <person name="Brune A."/>
        </authorList>
    </citation>
    <scope>NUCLEOTIDE SEQUENCE</scope>
    <source>
        <strain evidence="2">Ag5</strain>
    </source>
</reference>
<evidence type="ECO:0000313" key="3">
    <source>
        <dbReference type="Proteomes" id="UP001271789"/>
    </source>
</evidence>
<protein>
    <submittedName>
        <fullName evidence="2">Uncharacterized protein</fullName>
    </submittedName>
</protein>
<dbReference type="EMBL" id="JAWDKD010000026">
    <property type="protein sequence ID" value="MDV0447823.1"/>
    <property type="molecule type" value="Genomic_DNA"/>
</dbReference>
<sequence>MKMRFKFLFILLAVVAVLAAAGCISNPFGSENDTVNSTNESVNVTDIYNISVFVPTINNTSEIVESGTYDILETGEVKVVRLVDNKSKIPVIEESGFLVFSGPEIKNVYFLTTDNFSMTQDSLDQIYADPQPANVSYTLKNKTSGAGLELEENFSGIVVYTLVQSASENKIVIDDGAKAVQITLPPKTTTGFRLLGTASPTPDNTTETDDREVMQWNQPTGTVVVKYYNENAPMYMILAAVLLMAAILGIYLYYRSQIRKLRKITEAVDPDGNSGFRKQRD</sequence>
<keyword evidence="1" id="KW-0472">Membrane</keyword>
<evidence type="ECO:0000256" key="1">
    <source>
        <dbReference type="SAM" id="Phobius"/>
    </source>
</evidence>
<gene>
    <name evidence="2" type="ORF">MsAg5_17400</name>
</gene>
<evidence type="ECO:0000313" key="2">
    <source>
        <dbReference type="EMBL" id="MDV0447823.1"/>
    </source>
</evidence>
<dbReference type="InterPro" id="IPR043826">
    <property type="entry name" value="DUF5803"/>
</dbReference>
<organism evidence="2 3">
    <name type="scientific">Methanolapillus africanus</name>
    <dbReference type="NCBI Taxonomy" id="3028297"/>
    <lineage>
        <taxon>Archaea</taxon>
        <taxon>Methanobacteriati</taxon>
        <taxon>Methanobacteriota</taxon>
        <taxon>Stenosarchaea group</taxon>
        <taxon>Methanomicrobia</taxon>
        <taxon>Methanosarcinales</taxon>
        <taxon>Methanosarcinaceae</taxon>
        <taxon>Methanolapillus</taxon>
    </lineage>
</organism>
<keyword evidence="1" id="KW-1133">Transmembrane helix</keyword>
<keyword evidence="3" id="KW-1185">Reference proteome</keyword>
<comment type="caution">
    <text evidence="2">The sequence shown here is derived from an EMBL/GenBank/DDBJ whole genome shotgun (WGS) entry which is preliminary data.</text>
</comment>
<proteinExistence type="predicted"/>
<accession>A0AAE4MLF0</accession>
<dbReference type="RefSeq" id="WP_338100270.1">
    <property type="nucleotide sequence ID" value="NZ_JAWDKD010000026.1"/>
</dbReference>
<keyword evidence="1" id="KW-0812">Transmembrane</keyword>
<dbReference type="Proteomes" id="UP001271789">
    <property type="component" value="Unassembled WGS sequence"/>
</dbReference>
<dbReference type="Pfam" id="PF19119">
    <property type="entry name" value="DUF5803"/>
    <property type="match status" value="1"/>
</dbReference>
<dbReference type="AlphaFoldDB" id="A0AAE4MLF0"/>